<dbReference type="PRINTS" id="PR00120">
    <property type="entry name" value="HATPASE"/>
</dbReference>
<dbReference type="GO" id="GO:0005524">
    <property type="term" value="F:ATP binding"/>
    <property type="evidence" value="ECO:0007669"/>
    <property type="project" value="UniProtKB-KW"/>
</dbReference>
<dbReference type="GO" id="GO:1990573">
    <property type="term" value="P:potassium ion import across plasma membrane"/>
    <property type="evidence" value="ECO:0007669"/>
    <property type="project" value="TreeGrafter"/>
</dbReference>
<gene>
    <name evidence="11" type="ORF">NITFAB_0586</name>
</gene>
<dbReference type="SUPFAM" id="SSF81665">
    <property type="entry name" value="Calcium ATPase, transmembrane domain M"/>
    <property type="match status" value="1"/>
</dbReference>
<dbReference type="EMBL" id="LS423452">
    <property type="protein sequence ID" value="SPS04997.1"/>
    <property type="molecule type" value="Genomic_DNA"/>
</dbReference>
<dbReference type="SFLD" id="SFLDF00027">
    <property type="entry name" value="p-type_atpase"/>
    <property type="match status" value="1"/>
</dbReference>
<keyword evidence="4" id="KW-0547">Nucleotide-binding</keyword>
<dbReference type="SMART" id="SM00831">
    <property type="entry name" value="Cation_ATPase_N"/>
    <property type="match status" value="1"/>
</dbReference>
<dbReference type="InterPro" id="IPR059000">
    <property type="entry name" value="ATPase_P-type_domA"/>
</dbReference>
<feature type="transmembrane region" description="Helical" evidence="9">
    <location>
        <begin position="243"/>
        <end position="261"/>
    </location>
</feature>
<sequence>MEKPAHANTNLPFLTEMQGLTQAEAWKRLQAEGKNELPSTRGRSITAIALGVIREPMFLLLLVAGVIYLLLGDVSDALMLLFFVCIVMGITIFQERKTERVLEALRDISSPRALVMREGTAQRIAGQDVVRGDILILNEGDRIPADAALISCHDFATNESMLTGESVPVRKTGQPGVSKMLPPGGESSPFIYSGTLVVQGQGTALVLATGSRTELGKIGKSLHEMESDDTPLQKEINRLVRNLATGGILLSLTLVMIYGLIHDYWLQGLLVGITLAMTMLPEEYPLVLIVFTAMGAWRISRHRVLTRRIPTVEALGSITVLCTDKTGTLTLNQMTVQQLTAGNASFSVTADEEPLPELFHELLEFSILASKADPFDPMEKAIHKLGETYLSSTEHLHRNWKLLHAYSLTPELLALSHVWQADDRTEYIVATKGAPEAIASLCHLDAQQLSEISAQVNLLARQGMRVLGVAKASYRGQEWPDIQHDFDFEFVGLIGLADPIRPTVPAAIEECTNAGIRIIMITGDYPATAAAIARQINLPGRHDHIITGTELDQIDDETLRKRIGDSNIFARMVPEQKLRLVNALKGNGEIVAMTGDGVNDAPALKTAHIGIAMGGRGTDVAREAASLVLLDDDFTSIVRAMRIGRGIFDNLRKAMAYIFAVHIPIAGLSLIPVLLGWPAVFAPVHIVFLEMIINPACSIAFEAEPAESDIMRRPPRSPQEPLFGKRIALLSLLQGTVLLLAALAVLGYALMHGATEGEARALTFSTLVTGNLGLILVNRSWQLDFFSSLRRPNSALWWVTGGAFAFLLLALHVSFLREIFHFSPITPIQVGLCCAAGLCSAFWFELFKFFKHP</sequence>
<dbReference type="SUPFAM" id="SSF81653">
    <property type="entry name" value="Calcium ATPase, transduction domain A"/>
    <property type="match status" value="1"/>
</dbReference>
<dbReference type="SUPFAM" id="SSF56784">
    <property type="entry name" value="HAD-like"/>
    <property type="match status" value="1"/>
</dbReference>
<evidence type="ECO:0000256" key="9">
    <source>
        <dbReference type="SAM" id="Phobius"/>
    </source>
</evidence>
<evidence type="ECO:0000256" key="3">
    <source>
        <dbReference type="ARBA" id="ARBA00022692"/>
    </source>
</evidence>
<feature type="transmembrane region" description="Helical" evidence="9">
    <location>
        <begin position="727"/>
        <end position="750"/>
    </location>
</feature>
<dbReference type="FunFam" id="3.40.50.1000:FF:000083">
    <property type="entry name" value="Sodium/potassium-transporting ATPase subunit alpha"/>
    <property type="match status" value="1"/>
</dbReference>
<protein>
    <submittedName>
        <fullName evidence="11">Cation transporting P-type ATPase</fullName>
    </submittedName>
</protein>
<name>A0A2X0QU28_9PROT</name>
<dbReference type="SUPFAM" id="SSF81660">
    <property type="entry name" value="Metal cation-transporting ATPase, ATP-binding domain N"/>
    <property type="match status" value="1"/>
</dbReference>
<proteinExistence type="inferred from homology"/>
<dbReference type="SFLD" id="SFLDG00002">
    <property type="entry name" value="C1.7:_P-type_atpase_like"/>
    <property type="match status" value="1"/>
</dbReference>
<dbReference type="InterPro" id="IPR023298">
    <property type="entry name" value="ATPase_P-typ_TM_dom_sf"/>
</dbReference>
<dbReference type="AlphaFoldDB" id="A0A2X0QU28"/>
<reference evidence="11" key="1">
    <citation type="submission" date="2018-05" db="EMBL/GenBank/DDBJ databases">
        <authorList>
            <person name="Lanie J.A."/>
            <person name="Ng W.-L."/>
            <person name="Kazmierczak K.M."/>
            <person name="Andrzejewski T.M."/>
            <person name="Davidsen T.M."/>
            <person name="Wayne K.J."/>
            <person name="Tettelin H."/>
            <person name="Glass J.I."/>
            <person name="Rusch D."/>
            <person name="Podicherti R."/>
            <person name="Tsui H.-C.T."/>
            <person name="Winkler M.E."/>
        </authorList>
    </citation>
    <scope>NUCLEOTIDE SEQUENCE</scope>
    <source>
        <strain evidence="11">KNB</strain>
    </source>
</reference>
<keyword evidence="3 9" id="KW-0812">Transmembrane</keyword>
<keyword evidence="5" id="KW-0067">ATP-binding</keyword>
<evidence type="ECO:0000259" key="10">
    <source>
        <dbReference type="SMART" id="SM00831"/>
    </source>
</evidence>
<dbReference type="InterPro" id="IPR006068">
    <property type="entry name" value="ATPase_P-typ_cation-transptr_C"/>
</dbReference>
<keyword evidence="6" id="KW-1278">Translocase</keyword>
<dbReference type="Gene3D" id="3.40.50.1000">
    <property type="entry name" value="HAD superfamily/HAD-like"/>
    <property type="match status" value="2"/>
</dbReference>
<dbReference type="Gene3D" id="2.70.150.10">
    <property type="entry name" value="Calcium-transporting ATPase, cytoplasmic transduction domain A"/>
    <property type="match status" value="1"/>
</dbReference>
<feature type="domain" description="Cation-transporting P-type ATPase N-terminal" evidence="10">
    <location>
        <begin position="4"/>
        <end position="73"/>
    </location>
</feature>
<dbReference type="InterPro" id="IPR018303">
    <property type="entry name" value="ATPase_P-typ_P_site"/>
</dbReference>
<dbReference type="GO" id="GO:0006883">
    <property type="term" value="P:intracellular sodium ion homeostasis"/>
    <property type="evidence" value="ECO:0007669"/>
    <property type="project" value="TreeGrafter"/>
</dbReference>
<keyword evidence="8 9" id="KW-0472">Membrane</keyword>
<dbReference type="InterPro" id="IPR004014">
    <property type="entry name" value="ATPase_P-typ_cation-transptr_N"/>
</dbReference>
<dbReference type="InterPro" id="IPR044492">
    <property type="entry name" value="P_typ_ATPase_HD_dom"/>
</dbReference>
<dbReference type="GO" id="GO:0036376">
    <property type="term" value="P:sodium ion export across plasma membrane"/>
    <property type="evidence" value="ECO:0007669"/>
    <property type="project" value="TreeGrafter"/>
</dbReference>
<dbReference type="GO" id="GO:0030007">
    <property type="term" value="P:intracellular potassium ion homeostasis"/>
    <property type="evidence" value="ECO:0007669"/>
    <property type="project" value="TreeGrafter"/>
</dbReference>
<dbReference type="Pfam" id="PF00690">
    <property type="entry name" value="Cation_ATPase_N"/>
    <property type="match status" value="1"/>
</dbReference>
<dbReference type="PRINTS" id="PR00119">
    <property type="entry name" value="CATATPASE"/>
</dbReference>
<dbReference type="SFLD" id="SFLDS00003">
    <property type="entry name" value="Haloacid_Dehalogenase"/>
    <property type="match status" value="1"/>
</dbReference>
<organism evidence="11">
    <name type="scientific">Candidatus Nitrotoga fabula</name>
    <dbReference type="NCBI Taxonomy" id="2182327"/>
    <lineage>
        <taxon>Bacteria</taxon>
        <taxon>Pseudomonadati</taxon>
        <taxon>Pseudomonadota</taxon>
        <taxon>Betaproteobacteria</taxon>
        <taxon>Nitrosomonadales</taxon>
        <taxon>Gallionellaceae</taxon>
        <taxon>Candidatus Nitrotoga</taxon>
    </lineage>
</organism>
<feature type="transmembrane region" description="Helical" evidence="9">
    <location>
        <begin position="77"/>
        <end position="93"/>
    </location>
</feature>
<dbReference type="PROSITE" id="PS00154">
    <property type="entry name" value="ATPASE_E1_E2"/>
    <property type="match status" value="1"/>
</dbReference>
<dbReference type="PANTHER" id="PTHR43294:SF20">
    <property type="entry name" value="P-TYPE ATPASE"/>
    <property type="match status" value="1"/>
</dbReference>
<dbReference type="GO" id="GO:0005886">
    <property type="term" value="C:plasma membrane"/>
    <property type="evidence" value="ECO:0007669"/>
    <property type="project" value="TreeGrafter"/>
</dbReference>
<evidence type="ECO:0000256" key="8">
    <source>
        <dbReference type="ARBA" id="ARBA00023136"/>
    </source>
</evidence>
<dbReference type="InterPro" id="IPR050510">
    <property type="entry name" value="Cation_transp_ATPase_P-type"/>
</dbReference>
<dbReference type="InterPro" id="IPR023214">
    <property type="entry name" value="HAD_sf"/>
</dbReference>
<feature type="transmembrane region" description="Helical" evidence="9">
    <location>
        <begin position="828"/>
        <end position="847"/>
    </location>
</feature>
<feature type="transmembrane region" description="Helical" evidence="9">
    <location>
        <begin position="762"/>
        <end position="783"/>
    </location>
</feature>
<dbReference type="NCBIfam" id="TIGR01494">
    <property type="entry name" value="ATPase_P-type"/>
    <property type="match status" value="2"/>
</dbReference>
<feature type="transmembrane region" description="Helical" evidence="9">
    <location>
        <begin position="47"/>
        <end position="71"/>
    </location>
</feature>
<comment type="similarity">
    <text evidence="2">Belongs to the cation transport ATPase (P-type) (TC 3.A.3) family. Type IIA subfamily.</text>
</comment>
<dbReference type="InterPro" id="IPR036412">
    <property type="entry name" value="HAD-like_sf"/>
</dbReference>
<dbReference type="Pfam" id="PF00122">
    <property type="entry name" value="E1-E2_ATPase"/>
    <property type="match status" value="1"/>
</dbReference>
<dbReference type="PANTHER" id="PTHR43294">
    <property type="entry name" value="SODIUM/POTASSIUM-TRANSPORTING ATPASE SUBUNIT ALPHA"/>
    <property type="match status" value="1"/>
</dbReference>
<keyword evidence="7 9" id="KW-1133">Transmembrane helix</keyword>
<dbReference type="Pfam" id="PF00689">
    <property type="entry name" value="Cation_ATPase_C"/>
    <property type="match status" value="1"/>
</dbReference>
<feature type="transmembrane region" description="Helical" evidence="9">
    <location>
        <begin position="795"/>
        <end position="816"/>
    </location>
</feature>
<dbReference type="InterPro" id="IPR023299">
    <property type="entry name" value="ATPase_P-typ_cyto_dom_N"/>
</dbReference>
<dbReference type="Gene3D" id="3.40.1110.10">
    <property type="entry name" value="Calcium-transporting ATPase, cytoplasmic domain N"/>
    <property type="match status" value="2"/>
</dbReference>
<evidence type="ECO:0000313" key="11">
    <source>
        <dbReference type="EMBL" id="SPS04997.1"/>
    </source>
</evidence>
<dbReference type="InterPro" id="IPR001757">
    <property type="entry name" value="P_typ_ATPase"/>
</dbReference>
<accession>A0A2X0QU28</accession>
<evidence type="ECO:0000256" key="1">
    <source>
        <dbReference type="ARBA" id="ARBA00004141"/>
    </source>
</evidence>
<evidence type="ECO:0000256" key="5">
    <source>
        <dbReference type="ARBA" id="ARBA00022840"/>
    </source>
</evidence>
<feature type="transmembrane region" description="Helical" evidence="9">
    <location>
        <begin position="654"/>
        <end position="680"/>
    </location>
</feature>
<evidence type="ECO:0000256" key="7">
    <source>
        <dbReference type="ARBA" id="ARBA00022989"/>
    </source>
</evidence>
<dbReference type="GO" id="GO:0005391">
    <property type="term" value="F:P-type sodium:potassium-exchanging transporter activity"/>
    <property type="evidence" value="ECO:0007669"/>
    <property type="project" value="TreeGrafter"/>
</dbReference>
<evidence type="ECO:0000256" key="2">
    <source>
        <dbReference type="ARBA" id="ARBA00005675"/>
    </source>
</evidence>
<dbReference type="Pfam" id="PF00702">
    <property type="entry name" value="Hydrolase"/>
    <property type="match status" value="1"/>
</dbReference>
<evidence type="ECO:0000256" key="4">
    <source>
        <dbReference type="ARBA" id="ARBA00022741"/>
    </source>
</evidence>
<dbReference type="InterPro" id="IPR008250">
    <property type="entry name" value="ATPase_P-typ_transduc_dom_A_sf"/>
</dbReference>
<dbReference type="Gene3D" id="1.20.1110.10">
    <property type="entry name" value="Calcium-transporting ATPase, transmembrane domain"/>
    <property type="match status" value="2"/>
</dbReference>
<dbReference type="GO" id="GO:0016887">
    <property type="term" value="F:ATP hydrolysis activity"/>
    <property type="evidence" value="ECO:0007669"/>
    <property type="project" value="InterPro"/>
</dbReference>
<comment type="subcellular location">
    <subcellularLocation>
        <location evidence="1">Membrane</location>
        <topology evidence="1">Multi-pass membrane protein</topology>
    </subcellularLocation>
</comment>
<dbReference type="GO" id="GO:1902600">
    <property type="term" value="P:proton transmembrane transport"/>
    <property type="evidence" value="ECO:0007669"/>
    <property type="project" value="TreeGrafter"/>
</dbReference>
<evidence type="ECO:0000256" key="6">
    <source>
        <dbReference type="ARBA" id="ARBA00022967"/>
    </source>
</evidence>